<sequence>MADSTTNSNDPTPPRPKRIQYHRPGPDLAAAMACELCAEQGISNPPGWNPALRPPKKTRSADEEPPAKKRILPINPDQSRLLRQVWDRVIEDRAGDDPESRMLAVAVALRAAIRGFSYVLAHDMKILRIDNPEPSLASLTSSGWLGSTPERILASGPLDPELCDMPSFHGNPWQVVEAVRTRASGWYTRAINHRKMRKKPARLRVLGAYLASRADQDGRISLPADRIIEACALSGPIELVELLEWLARIDWITRPDLAQDPVEVSLTEVTGPMAPTPYPPDTPAKVTPASTPLDRPVQERADALVLGREAEVARWVGSYRQEHGHGPSWSVICDEFGWPARRAPDHDVTDRIFHHLREDEWLTGFGAPFALRPGPRAAPEG</sequence>
<reference evidence="2 3" key="1">
    <citation type="journal article" date="2014" name="Int. J. Syst. Evol. Microbiol.">
        <title>Complete genome sequence of Corynebacterium casei LMG S-19264T (=DSM 44701T), isolated from a smear-ripened cheese.</title>
        <authorList>
            <consortium name="US DOE Joint Genome Institute (JGI-PGF)"/>
            <person name="Walter F."/>
            <person name="Albersmeier A."/>
            <person name="Kalinowski J."/>
            <person name="Ruckert C."/>
        </authorList>
    </citation>
    <scope>NUCLEOTIDE SEQUENCE [LARGE SCALE GENOMIC DNA]</scope>
    <source>
        <strain evidence="2 3">KCTC 19473</strain>
    </source>
</reference>
<keyword evidence="3" id="KW-1185">Reference proteome</keyword>
<organism evidence="2 3">
    <name type="scientific">Nocardiopsis kunsanensis</name>
    <dbReference type="NCBI Taxonomy" id="141693"/>
    <lineage>
        <taxon>Bacteria</taxon>
        <taxon>Bacillati</taxon>
        <taxon>Actinomycetota</taxon>
        <taxon>Actinomycetes</taxon>
        <taxon>Streptosporangiales</taxon>
        <taxon>Nocardiopsidaceae</taxon>
        <taxon>Nocardiopsis</taxon>
    </lineage>
</organism>
<feature type="compositionally biased region" description="Polar residues" evidence="1">
    <location>
        <begin position="1"/>
        <end position="10"/>
    </location>
</feature>
<gene>
    <name evidence="2" type="ORF">GCM10007147_06140</name>
</gene>
<protein>
    <submittedName>
        <fullName evidence="2">Uncharacterized protein</fullName>
    </submittedName>
</protein>
<feature type="region of interest" description="Disordered" evidence="1">
    <location>
        <begin position="272"/>
        <end position="292"/>
    </location>
</feature>
<comment type="caution">
    <text evidence="2">The sequence shown here is derived from an EMBL/GenBank/DDBJ whole genome shotgun (WGS) entry which is preliminary data.</text>
</comment>
<evidence type="ECO:0000313" key="3">
    <source>
        <dbReference type="Proteomes" id="UP000654947"/>
    </source>
</evidence>
<name>A0A918X8C1_9ACTN</name>
<proteinExistence type="predicted"/>
<evidence type="ECO:0000313" key="2">
    <source>
        <dbReference type="EMBL" id="GHD17219.1"/>
    </source>
</evidence>
<feature type="region of interest" description="Disordered" evidence="1">
    <location>
        <begin position="41"/>
        <end position="71"/>
    </location>
</feature>
<dbReference type="EMBL" id="BMXL01000002">
    <property type="protein sequence ID" value="GHD17219.1"/>
    <property type="molecule type" value="Genomic_DNA"/>
</dbReference>
<dbReference type="AlphaFoldDB" id="A0A918X8C1"/>
<dbReference type="Proteomes" id="UP000654947">
    <property type="component" value="Unassembled WGS sequence"/>
</dbReference>
<feature type="region of interest" description="Disordered" evidence="1">
    <location>
        <begin position="1"/>
        <end position="25"/>
    </location>
</feature>
<dbReference type="RefSeq" id="WP_026115525.1">
    <property type="nucleotide sequence ID" value="NZ_BMXL01000002.1"/>
</dbReference>
<accession>A0A918X8C1</accession>
<evidence type="ECO:0000256" key="1">
    <source>
        <dbReference type="SAM" id="MobiDB-lite"/>
    </source>
</evidence>